<keyword evidence="2" id="KW-1003">Cell membrane</keyword>
<accession>A0A5R9EM13</accession>
<keyword evidence="5 7" id="KW-0472">Membrane</keyword>
<organism evidence="9 10">
    <name type="scientific">Ruoffia tabacinasalis</name>
    <dbReference type="NCBI Taxonomy" id="87458"/>
    <lineage>
        <taxon>Bacteria</taxon>
        <taxon>Bacillati</taxon>
        <taxon>Bacillota</taxon>
        <taxon>Bacilli</taxon>
        <taxon>Lactobacillales</taxon>
        <taxon>Aerococcaceae</taxon>
        <taxon>Ruoffia</taxon>
    </lineage>
</organism>
<keyword evidence="6" id="KW-0653">Protein transport</keyword>
<keyword evidence="4 7" id="KW-1133">Transmembrane helix</keyword>
<keyword evidence="6" id="KW-0813">Transport</keyword>
<evidence type="ECO:0000313" key="9">
    <source>
        <dbReference type="EMBL" id="TLQ49416.1"/>
    </source>
</evidence>
<sequence>MQFFQPILDNFFKFDFLIIIIAIGAAFLYYKCLESCKQLFNILIPRGNVALGKENQKSMNKHYELYFDSDGEQEILQKRQKSNSLYVLFTNVCAIFPLMGLLGTVISLIPMVGELDTSLFFMALTSTFWGIVFAIIFKALNGYLQARVEENNELVQTYLLRKDAIVERHARRNDEAPYDEI</sequence>
<dbReference type="InterPro" id="IPR002898">
    <property type="entry name" value="MotA_ExbB_proton_chnl"/>
</dbReference>
<evidence type="ECO:0000259" key="8">
    <source>
        <dbReference type="Pfam" id="PF01618"/>
    </source>
</evidence>
<evidence type="ECO:0000313" key="10">
    <source>
        <dbReference type="Proteomes" id="UP000306420"/>
    </source>
</evidence>
<gene>
    <name evidence="9" type="ORF">FEZ33_00040</name>
</gene>
<dbReference type="OrthoDB" id="1817994at2"/>
<evidence type="ECO:0000256" key="2">
    <source>
        <dbReference type="ARBA" id="ARBA00022475"/>
    </source>
</evidence>
<dbReference type="GO" id="GO:0015031">
    <property type="term" value="P:protein transport"/>
    <property type="evidence" value="ECO:0007669"/>
    <property type="project" value="UniProtKB-KW"/>
</dbReference>
<comment type="subcellular location">
    <subcellularLocation>
        <location evidence="1">Cell membrane</location>
        <topology evidence="1">Multi-pass membrane protein</topology>
    </subcellularLocation>
    <subcellularLocation>
        <location evidence="6">Membrane</location>
        <topology evidence="6">Multi-pass membrane protein</topology>
    </subcellularLocation>
</comment>
<comment type="similarity">
    <text evidence="6">Belongs to the exbB/tolQ family.</text>
</comment>
<dbReference type="EMBL" id="VBSP01000001">
    <property type="protein sequence ID" value="TLQ49416.1"/>
    <property type="molecule type" value="Genomic_DNA"/>
</dbReference>
<proteinExistence type="inferred from homology"/>
<evidence type="ECO:0000256" key="3">
    <source>
        <dbReference type="ARBA" id="ARBA00022692"/>
    </source>
</evidence>
<reference evidence="9 10" key="1">
    <citation type="submission" date="2019-05" db="EMBL/GenBank/DDBJ databases">
        <title>The metagenome of a microbial culture collection derived from dairy environment covers the genomic content of the human microbiome.</title>
        <authorList>
            <person name="Roder T."/>
            <person name="Wuthrich D."/>
            <person name="Sattari Z."/>
            <person name="Von Ah U."/>
            <person name="Bar C."/>
            <person name="Ronchi F."/>
            <person name="Macpherson A.J."/>
            <person name="Ganal-Vonarburg S.C."/>
            <person name="Bruggmann R."/>
            <person name="Vergeres G."/>
        </authorList>
    </citation>
    <scope>NUCLEOTIDE SEQUENCE [LARGE SCALE GENOMIC DNA]</scope>
    <source>
        <strain evidence="9 10">FAM 24227</strain>
    </source>
</reference>
<evidence type="ECO:0000256" key="6">
    <source>
        <dbReference type="RuleBase" id="RU004057"/>
    </source>
</evidence>
<keyword evidence="3 7" id="KW-0812">Transmembrane</keyword>
<dbReference type="GO" id="GO:0005886">
    <property type="term" value="C:plasma membrane"/>
    <property type="evidence" value="ECO:0007669"/>
    <property type="project" value="UniProtKB-SubCell"/>
</dbReference>
<dbReference type="Pfam" id="PF01618">
    <property type="entry name" value="MotA_ExbB"/>
    <property type="match status" value="1"/>
</dbReference>
<dbReference type="Proteomes" id="UP000306420">
    <property type="component" value="Unassembled WGS sequence"/>
</dbReference>
<dbReference type="AlphaFoldDB" id="A0A5R9EM13"/>
<evidence type="ECO:0000256" key="7">
    <source>
        <dbReference type="SAM" id="Phobius"/>
    </source>
</evidence>
<protein>
    <submittedName>
        <fullName evidence="9">MotA/TolQ/ExbB proton channel family protein</fullName>
    </submittedName>
</protein>
<dbReference type="RefSeq" id="WP_138403338.1">
    <property type="nucleotide sequence ID" value="NZ_VBSP01000001.1"/>
</dbReference>
<name>A0A5R9EM13_9LACT</name>
<feature type="transmembrane region" description="Helical" evidence="7">
    <location>
        <begin position="118"/>
        <end position="137"/>
    </location>
</feature>
<evidence type="ECO:0000256" key="4">
    <source>
        <dbReference type="ARBA" id="ARBA00022989"/>
    </source>
</evidence>
<feature type="transmembrane region" description="Helical" evidence="7">
    <location>
        <begin position="85"/>
        <end position="112"/>
    </location>
</feature>
<feature type="transmembrane region" description="Helical" evidence="7">
    <location>
        <begin position="12"/>
        <end position="30"/>
    </location>
</feature>
<evidence type="ECO:0000256" key="1">
    <source>
        <dbReference type="ARBA" id="ARBA00004651"/>
    </source>
</evidence>
<comment type="caution">
    <text evidence="9">The sequence shown here is derived from an EMBL/GenBank/DDBJ whole genome shotgun (WGS) entry which is preliminary data.</text>
</comment>
<feature type="domain" description="MotA/TolQ/ExbB proton channel" evidence="8">
    <location>
        <begin position="70"/>
        <end position="153"/>
    </location>
</feature>
<evidence type="ECO:0000256" key="5">
    <source>
        <dbReference type="ARBA" id="ARBA00023136"/>
    </source>
</evidence>